<feature type="domain" description="Dynein axonemal assembly factor 5 TPR repeats" evidence="3">
    <location>
        <begin position="41"/>
        <end position="97"/>
    </location>
</feature>
<dbReference type="AlphaFoldDB" id="D8LFZ5"/>
<dbReference type="Gene3D" id="1.25.10.10">
    <property type="entry name" value="Leucine-rich Repeat Variant"/>
    <property type="match status" value="2"/>
</dbReference>
<reference evidence="4 5" key="1">
    <citation type="journal article" date="2010" name="Nature">
        <title>The Ectocarpus genome and the independent evolution of multicellularity in brown algae.</title>
        <authorList>
            <person name="Cock J.M."/>
            <person name="Sterck L."/>
            <person name="Rouze P."/>
            <person name="Scornet D."/>
            <person name="Allen A.E."/>
            <person name="Amoutzias G."/>
            <person name="Anthouard V."/>
            <person name="Artiguenave F."/>
            <person name="Aury J.M."/>
            <person name="Badger J.H."/>
            <person name="Beszteri B."/>
            <person name="Billiau K."/>
            <person name="Bonnet E."/>
            <person name="Bothwell J.H."/>
            <person name="Bowler C."/>
            <person name="Boyen C."/>
            <person name="Brownlee C."/>
            <person name="Carrano C.J."/>
            <person name="Charrier B."/>
            <person name="Cho G.Y."/>
            <person name="Coelho S.M."/>
            <person name="Collen J."/>
            <person name="Corre E."/>
            <person name="Da Silva C."/>
            <person name="Delage L."/>
            <person name="Delaroque N."/>
            <person name="Dittami S.M."/>
            <person name="Doulbeau S."/>
            <person name="Elias M."/>
            <person name="Farnham G."/>
            <person name="Gachon C.M."/>
            <person name="Gschloessl B."/>
            <person name="Heesch S."/>
            <person name="Jabbari K."/>
            <person name="Jubin C."/>
            <person name="Kawai H."/>
            <person name="Kimura K."/>
            <person name="Kloareg B."/>
            <person name="Kupper F.C."/>
            <person name="Lang D."/>
            <person name="Le Bail A."/>
            <person name="Leblanc C."/>
            <person name="Lerouge P."/>
            <person name="Lohr M."/>
            <person name="Lopez P.J."/>
            <person name="Martens C."/>
            <person name="Maumus F."/>
            <person name="Michel G."/>
            <person name="Miranda-Saavedra D."/>
            <person name="Morales J."/>
            <person name="Moreau H."/>
            <person name="Motomura T."/>
            <person name="Nagasato C."/>
            <person name="Napoli C.A."/>
            <person name="Nelson D.R."/>
            <person name="Nyvall-Collen P."/>
            <person name="Peters A.F."/>
            <person name="Pommier C."/>
            <person name="Potin P."/>
            <person name="Poulain J."/>
            <person name="Quesneville H."/>
            <person name="Read B."/>
            <person name="Rensing S.A."/>
            <person name="Ritter A."/>
            <person name="Rousvoal S."/>
            <person name="Samanta M."/>
            <person name="Samson G."/>
            <person name="Schroeder D.C."/>
            <person name="Segurens B."/>
            <person name="Strittmatter M."/>
            <person name="Tonon T."/>
            <person name="Tregear J.W."/>
            <person name="Valentin K."/>
            <person name="von Dassow P."/>
            <person name="Yamagishi T."/>
            <person name="Van de Peer Y."/>
            <person name="Wincker P."/>
        </authorList>
    </citation>
    <scope>NUCLEOTIDE SEQUENCE [LARGE SCALE GENOMIC DNA]</scope>
    <source>
        <strain evidence="5">Ec32 / CCAP1310/4</strain>
    </source>
</reference>
<dbReference type="PANTHER" id="PTHR16216">
    <property type="entry name" value="DYNEIN ASSEMBLY FACTOR 5, AXONEMAL"/>
    <property type="match status" value="1"/>
</dbReference>
<dbReference type="InterPro" id="IPR052623">
    <property type="entry name" value="DAAF5"/>
</dbReference>
<evidence type="ECO:0000313" key="4">
    <source>
        <dbReference type="EMBL" id="CBN78894.1"/>
    </source>
</evidence>
<feature type="domain" description="Dynein axonemal assembly factor 5 HEAT-repeat" evidence="2">
    <location>
        <begin position="393"/>
        <end position="541"/>
    </location>
</feature>
<dbReference type="InParanoid" id="D8LFZ5"/>
<feature type="domain" description="Dynein axonemal assembly factor 5 TPR repeats" evidence="3">
    <location>
        <begin position="286"/>
        <end position="366"/>
    </location>
</feature>
<feature type="region of interest" description="Disordered" evidence="1">
    <location>
        <begin position="856"/>
        <end position="879"/>
    </location>
</feature>
<organism evidence="4 5">
    <name type="scientific">Ectocarpus siliculosus</name>
    <name type="common">Brown alga</name>
    <name type="synonym">Conferva siliculosa</name>
    <dbReference type="NCBI Taxonomy" id="2880"/>
    <lineage>
        <taxon>Eukaryota</taxon>
        <taxon>Sar</taxon>
        <taxon>Stramenopiles</taxon>
        <taxon>Ochrophyta</taxon>
        <taxon>PX clade</taxon>
        <taxon>Phaeophyceae</taxon>
        <taxon>Ectocarpales</taxon>
        <taxon>Ectocarpaceae</taxon>
        <taxon>Ectocarpus</taxon>
    </lineage>
</organism>
<dbReference type="Pfam" id="PF24573">
    <property type="entry name" value="HEAT_DAAF5"/>
    <property type="match status" value="1"/>
</dbReference>
<dbReference type="InterPro" id="IPR056497">
    <property type="entry name" value="HEAT_DAAF5"/>
</dbReference>
<dbReference type="EMBL" id="FN648104">
    <property type="protein sequence ID" value="CBN78894.1"/>
    <property type="molecule type" value="Genomic_DNA"/>
</dbReference>
<evidence type="ECO:0000256" key="1">
    <source>
        <dbReference type="SAM" id="MobiDB-lite"/>
    </source>
</evidence>
<evidence type="ECO:0000313" key="5">
    <source>
        <dbReference type="Proteomes" id="UP000002630"/>
    </source>
</evidence>
<dbReference type="Proteomes" id="UP000002630">
    <property type="component" value="Linkage Group LG11"/>
</dbReference>
<gene>
    <name evidence="4" type="ORF">Esi_0155_0017</name>
</gene>
<dbReference type="InterPro" id="IPR011989">
    <property type="entry name" value="ARM-like"/>
</dbReference>
<dbReference type="OrthoDB" id="413572at2759"/>
<dbReference type="SUPFAM" id="SSF48371">
    <property type="entry name" value="ARM repeat"/>
    <property type="match status" value="1"/>
</dbReference>
<dbReference type="EMBL" id="FN649736">
    <property type="protein sequence ID" value="CBN78894.1"/>
    <property type="molecule type" value="Genomic_DNA"/>
</dbReference>
<evidence type="ECO:0000259" key="3">
    <source>
        <dbReference type="Pfam" id="PF25757"/>
    </source>
</evidence>
<dbReference type="PANTHER" id="PTHR16216:SF10">
    <property type="entry name" value="RNA POLYMERASE II ASSEMBLY FACTOR RTP1 C-TERMINAL DOMAIN-CONTAINING PROTEIN"/>
    <property type="match status" value="1"/>
</dbReference>
<evidence type="ECO:0000259" key="2">
    <source>
        <dbReference type="Pfam" id="PF24573"/>
    </source>
</evidence>
<dbReference type="eggNOG" id="ENOG502QRXT">
    <property type="taxonomic scope" value="Eukaryota"/>
</dbReference>
<accession>D8LFZ5</accession>
<sequence length="966" mass="105905">MQRLVSNLHEVVRQIGDAPTPAQSAPSSGPNEAPASFLEEVLALLMEDLAKVVFKGLADPAEACREASIKAVALFMEHVPDLTPHLAYLFPVLMARAVPAGSLYDPSLELFVHDNDEHEAYKRGRATERQDQHLPQVQHIAEGSEELRLSLCRMVGRMLGKLMDRGTIGVLRPYLDDTILLLVSQFRDPYSAVKVEALSIVTTLVLHPHVEQGMKFYAVGISRAILPHLRHRHAKVRLAAIKALRLAVMVPDRAKVKGAGTSAIVDLVGFREDNVLPIAAFYGRGDTTVNYLAELTTDRSVSVRAETTAMLSDWLTSLPDRYDHQTRLLPYVLNAIADEAEVVSTVAVETLSKCGAEYEREHQDDIIERRQFGVDGDIRANHTKPLPHPFPGRPRIGARLYVRGNTRRFLMPLLAEMSNWISKTRLQSALLFRTLVVYCEEHLTVETHKLIPHLQRALRLATNEKDHLLEDIILDCCELVGRYVVPESYLPHMLSRIKEEPEVDPTGSRATLLSILWKFMEGALPKVLVPHTSDIVDAVTARYEDIAGEPVRVRGATIKALSVAASAMAGLGRQAVEEATFATTGRLSSTGRPIKSALTYLLGCRGLTGCSLAEVDLVLSSLAEACGLASVESLVTAHAEELAAGASSIVNKIENFPDGNQEEVLATFVGALVLRTAQVWEYGEGSVQAERNGKSQEHAARCMLKLGLNTCWSKTPLLRHRQMEMITTFMDNKSWCQVLSTCSSQAELPVEDMMAAVVGLLDHPQAQHQECCQAITLVSQLLKVSSCSSSDQHAHSRQVIPFSQSDKLEELECSVMAASAFPSILSRLDDSSSDDVRRIAVEVLADFLPFVQPDGSCGEGTRPAAQKGESDASSAANDADSERTKLLQFGLFVEKCVMYATNVVSAESELMDELDTLLRRAACLDPNAFISILARLSETSGLSKAARQWISNLADHGSVLTMLRVS</sequence>
<dbReference type="Pfam" id="PF25757">
    <property type="entry name" value="TPR_DNAAF5"/>
    <property type="match status" value="3"/>
</dbReference>
<keyword evidence="5" id="KW-1185">Reference proteome</keyword>
<dbReference type="InterPro" id="IPR016024">
    <property type="entry name" value="ARM-type_fold"/>
</dbReference>
<protein>
    <submittedName>
        <fullName evidence="4">Uncharacterized protein</fullName>
    </submittedName>
</protein>
<dbReference type="InterPro" id="IPR057978">
    <property type="entry name" value="TPR_DAAF5"/>
</dbReference>
<name>D8LFZ5_ECTSI</name>
<feature type="domain" description="Dynein axonemal assembly factor 5 TPR repeats" evidence="3">
    <location>
        <begin position="138"/>
        <end position="255"/>
    </location>
</feature>
<proteinExistence type="predicted"/>